<sequence length="33" mass="3866">MDNHAEFKKGILFALGAHLLWGILPIYWRFIHG</sequence>
<dbReference type="Proteomes" id="UP000293637">
    <property type="component" value="Unassembled WGS sequence"/>
</dbReference>
<accession>A0A4Q9VYJ5</accession>
<name>A0A4Q9VYJ5_STALU</name>
<organism evidence="2 3">
    <name type="scientific">Staphylococcus lugdunensis</name>
    <dbReference type="NCBI Taxonomy" id="28035"/>
    <lineage>
        <taxon>Bacteria</taxon>
        <taxon>Bacillati</taxon>
        <taxon>Bacillota</taxon>
        <taxon>Bacilli</taxon>
        <taxon>Bacillales</taxon>
        <taxon>Staphylococcaceae</taxon>
        <taxon>Staphylococcus</taxon>
    </lineage>
</organism>
<evidence type="ECO:0000256" key="1">
    <source>
        <dbReference type="SAM" id="Phobius"/>
    </source>
</evidence>
<gene>
    <name evidence="2" type="ORF">EQ812_14775</name>
</gene>
<feature type="transmembrane region" description="Helical" evidence="1">
    <location>
        <begin position="12"/>
        <end position="31"/>
    </location>
</feature>
<keyword evidence="1" id="KW-1133">Transmembrane helix</keyword>
<evidence type="ECO:0000313" key="3">
    <source>
        <dbReference type="Proteomes" id="UP000293637"/>
    </source>
</evidence>
<protein>
    <submittedName>
        <fullName evidence="2">EamA family transporter RarD</fullName>
    </submittedName>
</protein>
<feature type="non-terminal residue" evidence="2">
    <location>
        <position position="33"/>
    </location>
</feature>
<reference evidence="2 3" key="1">
    <citation type="journal article" date="2019" name="Sci. Transl. Med.">
        <title>Quorum sensing between bacterial species on the skin protects against epidermal injury in atopic dermatitis.</title>
        <authorList>
            <person name="Williams M.R."/>
        </authorList>
    </citation>
    <scope>NUCLEOTIDE SEQUENCE [LARGE SCALE GENOMIC DNA]</scope>
    <source>
        <strain evidence="2 3">E7</strain>
    </source>
</reference>
<proteinExistence type="predicted"/>
<keyword evidence="1" id="KW-0812">Transmembrane</keyword>
<evidence type="ECO:0000313" key="2">
    <source>
        <dbReference type="EMBL" id="TBW67627.1"/>
    </source>
</evidence>
<dbReference type="EMBL" id="SCHB01000466">
    <property type="protein sequence ID" value="TBW67627.1"/>
    <property type="molecule type" value="Genomic_DNA"/>
</dbReference>
<keyword evidence="1" id="KW-0472">Membrane</keyword>
<dbReference type="AlphaFoldDB" id="A0A4Q9VYJ5"/>
<comment type="caution">
    <text evidence="2">The sequence shown here is derived from an EMBL/GenBank/DDBJ whole genome shotgun (WGS) entry which is preliminary data.</text>
</comment>